<gene>
    <name evidence="2" type="ORF">ACFOUV_11575</name>
</gene>
<proteinExistence type="predicted"/>
<dbReference type="InterPro" id="IPR006119">
    <property type="entry name" value="Resolv_N"/>
</dbReference>
<comment type="caution">
    <text evidence="2">The sequence shown here is derived from an EMBL/GenBank/DDBJ whole genome shotgun (WGS) entry which is preliminary data.</text>
</comment>
<dbReference type="Proteomes" id="UP001595772">
    <property type="component" value="Unassembled WGS sequence"/>
</dbReference>
<organism evidence="2 3">
    <name type="scientific">Oceanobacillus longus</name>
    <dbReference type="NCBI Taxonomy" id="930120"/>
    <lineage>
        <taxon>Bacteria</taxon>
        <taxon>Bacillati</taxon>
        <taxon>Bacillota</taxon>
        <taxon>Bacilli</taxon>
        <taxon>Bacillales</taxon>
        <taxon>Bacillaceae</taxon>
        <taxon>Oceanobacillus</taxon>
    </lineage>
</organism>
<evidence type="ECO:0000313" key="2">
    <source>
        <dbReference type="EMBL" id="MFC4024435.1"/>
    </source>
</evidence>
<evidence type="ECO:0000313" key="3">
    <source>
        <dbReference type="Proteomes" id="UP001595772"/>
    </source>
</evidence>
<dbReference type="EMBL" id="JBHSAO010000008">
    <property type="protein sequence ID" value="MFC4024435.1"/>
    <property type="molecule type" value="Genomic_DNA"/>
</dbReference>
<keyword evidence="3" id="KW-1185">Reference proteome</keyword>
<name>A0ABV8GXN5_9BACI</name>
<protein>
    <submittedName>
        <fullName evidence="2">Recombinase family protein</fullName>
    </submittedName>
</protein>
<evidence type="ECO:0000259" key="1">
    <source>
        <dbReference type="Pfam" id="PF00239"/>
    </source>
</evidence>
<sequence>MNIKKPRTGLLYTQRTIQPVENIVNIEDRIERFLKISNIKRLKTFSDIGYSNLMRPGLNELLKYLANTEENIDIVVVYSFDRLEREKRRINFVMPRLKKSVEDVIYIKNFPDRSEIYEEIREGSEISYFL</sequence>
<dbReference type="Gene3D" id="3.40.50.1390">
    <property type="entry name" value="Resolvase, N-terminal catalytic domain"/>
    <property type="match status" value="1"/>
</dbReference>
<accession>A0ABV8GXN5</accession>
<reference evidence="3" key="1">
    <citation type="journal article" date="2019" name="Int. J. Syst. Evol. Microbiol.">
        <title>The Global Catalogue of Microorganisms (GCM) 10K type strain sequencing project: providing services to taxonomists for standard genome sequencing and annotation.</title>
        <authorList>
            <consortium name="The Broad Institute Genomics Platform"/>
            <consortium name="The Broad Institute Genome Sequencing Center for Infectious Disease"/>
            <person name="Wu L."/>
            <person name="Ma J."/>
        </authorList>
    </citation>
    <scope>NUCLEOTIDE SEQUENCE [LARGE SCALE GENOMIC DNA]</scope>
    <source>
        <strain evidence="3">IBRC-M 10703</strain>
    </source>
</reference>
<feature type="domain" description="Resolvase/invertase-type recombinase catalytic" evidence="1">
    <location>
        <begin position="27"/>
        <end position="109"/>
    </location>
</feature>
<dbReference type="InterPro" id="IPR036162">
    <property type="entry name" value="Resolvase-like_N_sf"/>
</dbReference>
<dbReference type="Pfam" id="PF00239">
    <property type="entry name" value="Resolvase"/>
    <property type="match status" value="1"/>
</dbReference>
<dbReference type="SUPFAM" id="SSF53041">
    <property type="entry name" value="Resolvase-like"/>
    <property type="match status" value="1"/>
</dbReference>
<dbReference type="RefSeq" id="WP_379496929.1">
    <property type="nucleotide sequence ID" value="NZ_JBHSAO010000008.1"/>
</dbReference>